<protein>
    <recommendedName>
        <fullName evidence="3">Uracil DNA glycosylase superfamily protein</fullName>
    </recommendedName>
</protein>
<evidence type="ECO:0000313" key="1">
    <source>
        <dbReference type="EMBL" id="MFD1735046.1"/>
    </source>
</evidence>
<comment type="caution">
    <text evidence="1">The sequence shown here is derived from an EMBL/GenBank/DDBJ whole genome shotgun (WGS) entry which is preliminary data.</text>
</comment>
<evidence type="ECO:0008006" key="3">
    <source>
        <dbReference type="Google" id="ProtNLM"/>
    </source>
</evidence>
<accession>A0ABW4LIW8</accession>
<gene>
    <name evidence="1" type="ORF">ACFSCX_00570</name>
</gene>
<dbReference type="RefSeq" id="WP_377926131.1">
    <property type="nucleotide sequence ID" value="NZ_JBHUEM010000001.1"/>
</dbReference>
<sequence length="242" mass="27870">MKLHSAIPYIKKLPDKERFEKSDLLIPPFLLDKHGPIEVYYAAHNEYINQKAIVLIVGITPGWVQMEKSIWLAKRYLYENRSYEEIIKLVKSECRFAGSMRKNLITMLDDLELQKALSVDSCNDLFHINEGLLHSVSLIKFPVFIEGENYNGHTPPIAGSDFLRRFLEDTIKTDLLSLENTPFVIPLGKAVETILHQLIDKGILNPSQCLFGFPHPSGANGHRHKQFRQQREVLAKKIKKFF</sequence>
<evidence type="ECO:0000313" key="2">
    <source>
        <dbReference type="Proteomes" id="UP001597214"/>
    </source>
</evidence>
<name>A0ABW4LIW8_9BACI</name>
<reference evidence="2" key="1">
    <citation type="journal article" date="2019" name="Int. J. Syst. Evol. Microbiol.">
        <title>The Global Catalogue of Microorganisms (GCM) 10K type strain sequencing project: providing services to taxonomists for standard genome sequencing and annotation.</title>
        <authorList>
            <consortium name="The Broad Institute Genomics Platform"/>
            <consortium name="The Broad Institute Genome Sequencing Center for Infectious Disease"/>
            <person name="Wu L."/>
            <person name="Ma J."/>
        </authorList>
    </citation>
    <scope>NUCLEOTIDE SEQUENCE [LARGE SCALE GENOMIC DNA]</scope>
    <source>
        <strain evidence="2">CCUG 49339</strain>
    </source>
</reference>
<dbReference type="EMBL" id="JBHUEM010000001">
    <property type="protein sequence ID" value="MFD1735046.1"/>
    <property type="molecule type" value="Genomic_DNA"/>
</dbReference>
<keyword evidence="2" id="KW-1185">Reference proteome</keyword>
<dbReference type="Proteomes" id="UP001597214">
    <property type="component" value="Unassembled WGS sequence"/>
</dbReference>
<proteinExistence type="predicted"/>
<organism evidence="1 2">
    <name type="scientific">Bacillus salitolerans</name>
    <dbReference type="NCBI Taxonomy" id="1437434"/>
    <lineage>
        <taxon>Bacteria</taxon>
        <taxon>Bacillati</taxon>
        <taxon>Bacillota</taxon>
        <taxon>Bacilli</taxon>
        <taxon>Bacillales</taxon>
        <taxon>Bacillaceae</taxon>
        <taxon>Bacillus</taxon>
    </lineage>
</organism>